<evidence type="ECO:0000256" key="2">
    <source>
        <dbReference type="SAM" id="Coils"/>
    </source>
</evidence>
<reference evidence="4" key="5">
    <citation type="submission" date="2023-10" db="EMBL/GenBank/DDBJ databases">
        <authorList>
            <person name="Leclercq S."/>
        </authorList>
    </citation>
    <scope>NUCLEOTIDE SEQUENCE</scope>
    <source>
        <strain evidence="4">F848</strain>
    </source>
</reference>
<dbReference type="CDD" id="cd00093">
    <property type="entry name" value="HTH_XRE"/>
    <property type="match status" value="1"/>
</dbReference>
<dbReference type="GO" id="GO:0003677">
    <property type="term" value="F:DNA binding"/>
    <property type="evidence" value="ECO:0007669"/>
    <property type="project" value="UniProtKB-KW"/>
</dbReference>
<dbReference type="InterPro" id="IPR001387">
    <property type="entry name" value="Cro/C1-type_HTH"/>
</dbReference>
<dbReference type="SUPFAM" id="SSF47413">
    <property type="entry name" value="lambda repressor-like DNA-binding domains"/>
    <property type="match status" value="1"/>
</dbReference>
<evidence type="ECO:0000313" key="13">
    <source>
        <dbReference type="Proteomes" id="UP000254495"/>
    </source>
</evidence>
<dbReference type="PROSITE" id="PS50943">
    <property type="entry name" value="HTH_CROC1"/>
    <property type="match status" value="1"/>
</dbReference>
<keyword evidence="1" id="KW-0238">DNA-binding</keyword>
<dbReference type="EMBL" id="UGCO01000001">
    <property type="protein sequence ID" value="STI75865.1"/>
    <property type="molecule type" value="Genomic_DNA"/>
</dbReference>
<dbReference type="OMA" id="KCSATWL"/>
<dbReference type="Pfam" id="PF01381">
    <property type="entry name" value="HTH_3"/>
    <property type="match status" value="1"/>
</dbReference>
<proteinExistence type="predicted"/>
<protein>
    <submittedName>
        <fullName evidence="4">Helix-turn-helix domain-containing protein</fullName>
    </submittedName>
    <submittedName>
        <fullName evidence="5">Phage repressor CI</fullName>
    </submittedName>
    <submittedName>
        <fullName evidence="6">Transcriptional regulator</fullName>
    </submittedName>
    <submittedName>
        <fullName evidence="8">Transcriptional repressor DicA</fullName>
    </submittedName>
</protein>
<evidence type="ECO:0000313" key="7">
    <source>
        <dbReference type="EMBL" id="PZZ57808.1"/>
    </source>
</evidence>
<dbReference type="Proteomes" id="UP000254495">
    <property type="component" value="Unassembled WGS sequence"/>
</dbReference>
<gene>
    <name evidence="5" type="primary">dicA_1</name>
    <name evidence="8" type="synonym">dicA</name>
    <name evidence="5" type="ORF">BvCmsKKP061_00642</name>
    <name evidence="6" type="ORF">C2M16_15500</name>
    <name evidence="7" type="ORF">DIV22_27970</name>
    <name evidence="4" type="ORF">FGAF848_04930</name>
    <name evidence="8" type="ORF">NCTC8985_01104</name>
    <name evidence="9" type="ORF">NCTC9077_03022</name>
</gene>
<dbReference type="EMBL" id="UGCU01000001">
    <property type="protein sequence ID" value="STJ11313.1"/>
    <property type="molecule type" value="Genomic_DNA"/>
</dbReference>
<reference evidence="7 11" key="3">
    <citation type="submission" date="2018-05" db="EMBL/GenBank/DDBJ databases">
        <title>Genomic sequencing of EHEC O26 New European Clone.</title>
        <authorList>
            <person name="Karnisova L."/>
            <person name="Nunvar J."/>
            <person name="Marejkova M."/>
            <person name="Mellmann A."/>
            <person name="Drevinek P."/>
            <person name="Blahova K."/>
            <person name="Bielaszewska M."/>
        </authorList>
    </citation>
    <scope>NUCLEOTIDE SEQUENCE [LARGE SCALE GENOMIC DNA]</scope>
    <source>
        <strain evidence="7 11">14-391</strain>
    </source>
</reference>
<dbReference type="GO" id="GO:0003700">
    <property type="term" value="F:DNA-binding transcription factor activity"/>
    <property type="evidence" value="ECO:0007669"/>
    <property type="project" value="TreeGrafter"/>
</dbReference>
<evidence type="ECO:0000313" key="8">
    <source>
        <dbReference type="EMBL" id="STI75865.1"/>
    </source>
</evidence>
<evidence type="ECO:0000313" key="9">
    <source>
        <dbReference type="EMBL" id="STJ11313.1"/>
    </source>
</evidence>
<evidence type="ECO:0000259" key="3">
    <source>
        <dbReference type="PROSITE" id="PS50943"/>
    </source>
</evidence>
<dbReference type="EMBL" id="PPHQ01000011">
    <property type="protein sequence ID" value="PNY67114.1"/>
    <property type="molecule type" value="Genomic_DNA"/>
</dbReference>
<keyword evidence="2" id="KW-0175">Coiled coil</keyword>
<dbReference type="Proteomes" id="UP000303027">
    <property type="component" value="Unassembled WGS sequence"/>
</dbReference>
<dbReference type="Proteomes" id="UP000248865">
    <property type="component" value="Unassembled WGS sequence"/>
</dbReference>
<dbReference type="SMART" id="SM00530">
    <property type="entry name" value="HTH_XRE"/>
    <property type="match status" value="1"/>
</dbReference>
<name>A0A0K4TLR4_ECOLX</name>
<dbReference type="InterPro" id="IPR010982">
    <property type="entry name" value="Lambda_DNA-bd_dom_sf"/>
</dbReference>
<dbReference type="EMBL" id="CAUZHL010000001">
    <property type="protein sequence ID" value="CAK1206911.1"/>
    <property type="molecule type" value="Genomic_DNA"/>
</dbReference>
<dbReference type="GO" id="GO:0005829">
    <property type="term" value="C:cytosol"/>
    <property type="evidence" value="ECO:0007669"/>
    <property type="project" value="TreeGrafter"/>
</dbReference>
<evidence type="ECO:0000313" key="5">
    <source>
        <dbReference type="EMBL" id="GDH29764.1"/>
    </source>
</evidence>
<dbReference type="EMBL" id="QFSS01000493">
    <property type="protein sequence ID" value="PZZ57808.1"/>
    <property type="molecule type" value="Genomic_DNA"/>
</dbReference>
<evidence type="ECO:0000313" key="4">
    <source>
        <dbReference type="EMBL" id="CAK1206911.1"/>
    </source>
</evidence>
<dbReference type="Proteomes" id="UP001190091">
    <property type="component" value="Unassembled WGS sequence"/>
</dbReference>
<evidence type="ECO:0000313" key="14">
    <source>
        <dbReference type="Proteomes" id="UP000303027"/>
    </source>
</evidence>
<reference evidence="6 10" key="1">
    <citation type="submission" date="2018-01" db="EMBL/GenBank/DDBJ databases">
        <title>Draft Genomic Sequencing Of Potential Extraintestinal Pathogenic Escherichia coli B8S18 Isolated From Retail Chicken Skin.</title>
        <authorList>
            <person name="Xu A."/>
            <person name="Tilman S."/>
            <person name="Wisser-Parker K."/>
            <person name="Sheen S."/>
            <person name="Sommers C."/>
        </authorList>
    </citation>
    <scope>NUCLEOTIDE SEQUENCE [LARGE SCALE GENOMIC DNA]</scope>
    <source>
        <strain evidence="6 10">B8S18Com</strain>
    </source>
</reference>
<dbReference type="AlphaFoldDB" id="A0A0K4TLR4"/>
<dbReference type="PANTHER" id="PTHR46797:SF1">
    <property type="entry name" value="METHYLPHOSPHONATE SYNTHASE"/>
    <property type="match status" value="1"/>
</dbReference>
<feature type="domain" description="HTH cro/C1-type" evidence="3">
    <location>
        <begin position="27"/>
        <end position="81"/>
    </location>
</feature>
<accession>A0A0K4TLR4</accession>
<dbReference type="EMBL" id="BFXY01000024">
    <property type="protein sequence ID" value="GDH29764.1"/>
    <property type="molecule type" value="Genomic_DNA"/>
</dbReference>
<dbReference type="PANTHER" id="PTHR46797">
    <property type="entry name" value="HTH-TYPE TRANSCRIPTIONAL REGULATOR"/>
    <property type="match status" value="1"/>
</dbReference>
<reference evidence="12 13" key="4">
    <citation type="submission" date="2018-06" db="EMBL/GenBank/DDBJ databases">
        <authorList>
            <consortium name="Pathogen Informatics"/>
            <person name="Doyle S."/>
        </authorList>
    </citation>
    <scope>NUCLEOTIDE SEQUENCE [LARGE SCALE GENOMIC DNA]</scope>
    <source>
        <strain evidence="8 12">NCTC8985</strain>
        <strain evidence="9 13">NCTC9077</strain>
    </source>
</reference>
<evidence type="ECO:0000313" key="11">
    <source>
        <dbReference type="Proteomes" id="UP000248865"/>
    </source>
</evidence>
<dbReference type="Proteomes" id="UP000236598">
    <property type="component" value="Unassembled WGS sequence"/>
</dbReference>
<reference evidence="5 14" key="2">
    <citation type="submission" date="2018-04" db="EMBL/GenBank/DDBJ databases">
        <title>Large scale genomics of bovine and human commensal E. coli to reveal the emerging process of EHEC.</title>
        <authorList>
            <person name="Arimizu Y."/>
            <person name="Ogura Y."/>
        </authorList>
    </citation>
    <scope>NUCLEOTIDE SEQUENCE [LARGE SCALE GENOMIC DNA]</scope>
    <source>
        <strain evidence="5 14">KK-P061</strain>
    </source>
</reference>
<feature type="coiled-coil region" evidence="2">
    <location>
        <begin position="118"/>
        <end position="145"/>
    </location>
</feature>
<organism evidence="5 14">
    <name type="scientific">Escherichia coli</name>
    <dbReference type="NCBI Taxonomy" id="562"/>
    <lineage>
        <taxon>Bacteria</taxon>
        <taxon>Pseudomonadati</taxon>
        <taxon>Pseudomonadota</taxon>
        <taxon>Gammaproteobacteria</taxon>
        <taxon>Enterobacterales</taxon>
        <taxon>Enterobacteriaceae</taxon>
        <taxon>Escherichia</taxon>
    </lineage>
</organism>
<evidence type="ECO:0000313" key="12">
    <source>
        <dbReference type="Proteomes" id="UP000254405"/>
    </source>
</evidence>
<sequence>MLITQGISSQGLLRYLNMNEKTLGQRIRERRKQVGLSQNGLSKAAGVSGSSISLWESDHTAPRGQNLHRLAEVLQCSPTWILFGDEDKTPAPPVSLDSALDLSEDELEMLRLYRALPKSEQQAQLSELRARVENFNRLFTELLEARKRNKHQ</sequence>
<evidence type="ECO:0000313" key="6">
    <source>
        <dbReference type="EMBL" id="PNY67114.1"/>
    </source>
</evidence>
<dbReference type="Gene3D" id="1.10.260.40">
    <property type="entry name" value="lambda repressor-like DNA-binding domains"/>
    <property type="match status" value="1"/>
</dbReference>
<dbReference type="Proteomes" id="UP000254405">
    <property type="component" value="Unassembled WGS sequence"/>
</dbReference>
<dbReference type="InterPro" id="IPR050807">
    <property type="entry name" value="TransReg_Diox_bact_type"/>
</dbReference>
<evidence type="ECO:0000313" key="10">
    <source>
        <dbReference type="Proteomes" id="UP000236598"/>
    </source>
</evidence>
<dbReference type="NCBIfam" id="NF007257">
    <property type="entry name" value="PRK09706.1"/>
    <property type="match status" value="1"/>
</dbReference>
<evidence type="ECO:0000256" key="1">
    <source>
        <dbReference type="ARBA" id="ARBA00023125"/>
    </source>
</evidence>